<dbReference type="EMBL" id="GBRH01231888">
    <property type="protein sequence ID" value="JAD66007.1"/>
    <property type="molecule type" value="Transcribed_RNA"/>
</dbReference>
<reference evidence="1" key="1">
    <citation type="submission" date="2014-09" db="EMBL/GenBank/DDBJ databases">
        <authorList>
            <person name="Magalhaes I.L.F."/>
            <person name="Oliveira U."/>
            <person name="Santos F.R."/>
            <person name="Vidigal T.H.D.A."/>
            <person name="Brescovit A.D."/>
            <person name="Santos A.J."/>
        </authorList>
    </citation>
    <scope>NUCLEOTIDE SEQUENCE</scope>
    <source>
        <tissue evidence="1">Shoot tissue taken approximately 20 cm above the soil surface</tissue>
    </source>
</reference>
<sequence>MSSSTQKCLVPTTSSYLMQDDSTT</sequence>
<name>A0A0A9C399_ARUDO</name>
<reference evidence="1" key="2">
    <citation type="journal article" date="2015" name="Data Brief">
        <title>Shoot transcriptome of the giant reed, Arundo donax.</title>
        <authorList>
            <person name="Barrero R.A."/>
            <person name="Guerrero F.D."/>
            <person name="Moolhuijzen P."/>
            <person name="Goolsby J.A."/>
            <person name="Tidwell J."/>
            <person name="Bellgard S.E."/>
            <person name="Bellgard M.I."/>
        </authorList>
    </citation>
    <scope>NUCLEOTIDE SEQUENCE</scope>
    <source>
        <tissue evidence="1">Shoot tissue taken approximately 20 cm above the soil surface</tissue>
    </source>
</reference>
<proteinExistence type="predicted"/>
<organism evidence="1">
    <name type="scientific">Arundo donax</name>
    <name type="common">Giant reed</name>
    <name type="synonym">Donax arundinaceus</name>
    <dbReference type="NCBI Taxonomy" id="35708"/>
    <lineage>
        <taxon>Eukaryota</taxon>
        <taxon>Viridiplantae</taxon>
        <taxon>Streptophyta</taxon>
        <taxon>Embryophyta</taxon>
        <taxon>Tracheophyta</taxon>
        <taxon>Spermatophyta</taxon>
        <taxon>Magnoliopsida</taxon>
        <taxon>Liliopsida</taxon>
        <taxon>Poales</taxon>
        <taxon>Poaceae</taxon>
        <taxon>PACMAD clade</taxon>
        <taxon>Arundinoideae</taxon>
        <taxon>Arundineae</taxon>
        <taxon>Arundo</taxon>
    </lineage>
</organism>
<dbReference type="AlphaFoldDB" id="A0A0A9C399"/>
<evidence type="ECO:0000313" key="1">
    <source>
        <dbReference type="EMBL" id="JAD66007.1"/>
    </source>
</evidence>
<accession>A0A0A9C399</accession>
<protein>
    <submittedName>
        <fullName evidence="1">Uncharacterized protein</fullName>
    </submittedName>
</protein>